<evidence type="ECO:0000313" key="5">
    <source>
        <dbReference type="EMBL" id="KJP90108.1"/>
    </source>
</evidence>
<dbReference type="PANTHER" id="PTHR11527">
    <property type="entry name" value="HEAT-SHOCK PROTEIN 20 FAMILY MEMBER"/>
    <property type="match status" value="1"/>
</dbReference>
<dbReference type="CDD" id="cd06464">
    <property type="entry name" value="ACD_sHsps-like"/>
    <property type="match status" value="1"/>
</dbReference>
<evidence type="ECO:0000259" key="4">
    <source>
        <dbReference type="PROSITE" id="PS01031"/>
    </source>
</evidence>
<dbReference type="InterPro" id="IPR008978">
    <property type="entry name" value="HSP20-like_chaperone"/>
</dbReference>
<evidence type="ECO:0000256" key="1">
    <source>
        <dbReference type="ARBA" id="ARBA00023016"/>
    </source>
</evidence>
<dbReference type="Proteomes" id="UP000054561">
    <property type="component" value="Unassembled WGS sequence"/>
</dbReference>
<name>A0A0D9QT31_PLAFR</name>
<protein>
    <recommendedName>
        <fullName evidence="4">SHSP domain-containing protein</fullName>
    </recommendedName>
</protein>
<dbReference type="OMA" id="FECMNEQ"/>
<dbReference type="GeneID" id="24265591"/>
<dbReference type="PROSITE" id="PS01031">
    <property type="entry name" value="SHSP"/>
    <property type="match status" value="1"/>
</dbReference>
<dbReference type="EMBL" id="KQ001646">
    <property type="protein sequence ID" value="KJP90108.1"/>
    <property type="molecule type" value="Genomic_DNA"/>
</dbReference>
<feature type="domain" description="SHSP" evidence="4">
    <location>
        <begin position="96"/>
        <end position="210"/>
    </location>
</feature>
<dbReference type="OrthoDB" id="1431247at2759"/>
<sequence>MVMNNITKSDAHERKDEVAMDKGGMFDNFFECMSEQMRRIDRYQEDMSRMMNSLRSHYFNDEFSRYFPTRRSLLDYDFGNSRSSDMLFSKPQRFLMGGLKNVPPMDVIDKEREIEIKMDVPGLNKDNVQINLYNRNLEVSGDFKKTEETRDDEQRYYLKERSQTSFYRSFQLPENVCEDDIKATFKDGVLKIDIPKKDVVPEKKKKIEIQ</sequence>
<dbReference type="RefSeq" id="XP_012333351.1">
    <property type="nucleotide sequence ID" value="XM_012477928.1"/>
</dbReference>
<comment type="similarity">
    <text evidence="2 3">Belongs to the small heat shock protein (HSP20) family.</text>
</comment>
<reference evidence="5 6" key="1">
    <citation type="submission" date="2014-03" db="EMBL/GenBank/DDBJ databases">
        <title>The Genome Sequence of Plasmodium fragile nilgiri.</title>
        <authorList>
            <consortium name="The Broad Institute Genomics Platform"/>
            <consortium name="The Broad Institute Genome Sequencing Center for Infectious Disease"/>
            <person name="Neafsey D."/>
            <person name="Duraisingh M."/>
            <person name="Young S.K."/>
            <person name="Zeng Q."/>
            <person name="Gargeya S."/>
            <person name="Abouelleil A."/>
            <person name="Alvarado L."/>
            <person name="Chapman S.B."/>
            <person name="Gainer-Dewar J."/>
            <person name="Goldberg J."/>
            <person name="Griggs A."/>
            <person name="Gujja S."/>
            <person name="Hansen M."/>
            <person name="Howarth C."/>
            <person name="Imamovic A."/>
            <person name="Larimer J."/>
            <person name="Pearson M."/>
            <person name="Poon T.W."/>
            <person name="Priest M."/>
            <person name="Roberts A."/>
            <person name="Saif S."/>
            <person name="Shea T."/>
            <person name="Sykes S."/>
            <person name="Wortman J."/>
            <person name="Nusbaum C."/>
            <person name="Birren B."/>
        </authorList>
    </citation>
    <scope>NUCLEOTIDE SEQUENCE [LARGE SCALE GENOMIC DNA]</scope>
    <source>
        <strain evidence="6">nilgiri</strain>
    </source>
</reference>
<keyword evidence="1" id="KW-0346">Stress response</keyword>
<dbReference type="VEuPathDB" id="PlasmoDB:AK88_00277"/>
<dbReference type="InterPro" id="IPR031107">
    <property type="entry name" value="Small_HSP"/>
</dbReference>
<evidence type="ECO:0000256" key="3">
    <source>
        <dbReference type="RuleBase" id="RU003616"/>
    </source>
</evidence>
<evidence type="ECO:0000256" key="2">
    <source>
        <dbReference type="PROSITE-ProRule" id="PRU00285"/>
    </source>
</evidence>
<proteinExistence type="inferred from homology"/>
<evidence type="ECO:0000313" key="6">
    <source>
        <dbReference type="Proteomes" id="UP000054561"/>
    </source>
</evidence>
<gene>
    <name evidence="5" type="ORF">AK88_00277</name>
</gene>
<dbReference type="SUPFAM" id="SSF49764">
    <property type="entry name" value="HSP20-like chaperones"/>
    <property type="match status" value="1"/>
</dbReference>
<dbReference type="Pfam" id="PF00011">
    <property type="entry name" value="HSP20"/>
    <property type="match status" value="1"/>
</dbReference>
<organism evidence="5 6">
    <name type="scientific">Plasmodium fragile</name>
    <dbReference type="NCBI Taxonomy" id="5857"/>
    <lineage>
        <taxon>Eukaryota</taxon>
        <taxon>Sar</taxon>
        <taxon>Alveolata</taxon>
        <taxon>Apicomplexa</taxon>
        <taxon>Aconoidasida</taxon>
        <taxon>Haemosporida</taxon>
        <taxon>Plasmodiidae</taxon>
        <taxon>Plasmodium</taxon>
        <taxon>Plasmodium (Plasmodium)</taxon>
    </lineage>
</organism>
<dbReference type="InterPro" id="IPR002068">
    <property type="entry name" value="A-crystallin/Hsp20_dom"/>
</dbReference>
<accession>A0A0D9QT31</accession>
<dbReference type="AlphaFoldDB" id="A0A0D9QT31"/>
<dbReference type="Gene3D" id="2.60.40.790">
    <property type="match status" value="1"/>
</dbReference>
<keyword evidence="6" id="KW-1185">Reference proteome</keyword>